<dbReference type="GO" id="GO:0005524">
    <property type="term" value="F:ATP binding"/>
    <property type="evidence" value="ECO:0007669"/>
    <property type="project" value="UniProtKB-KW"/>
</dbReference>
<feature type="domain" description="UspA" evidence="4">
    <location>
        <begin position="49"/>
        <end position="182"/>
    </location>
</feature>
<dbReference type="InterPro" id="IPR006016">
    <property type="entry name" value="UspA"/>
</dbReference>
<comment type="similarity">
    <text evidence="1">Belongs to the universal stress protein A family.</text>
</comment>
<dbReference type="Gene3D" id="3.40.50.620">
    <property type="entry name" value="HUPs"/>
    <property type="match status" value="1"/>
</dbReference>
<dbReference type="PANTHER" id="PTHR46268">
    <property type="entry name" value="STRESS RESPONSE PROTEIN NHAX"/>
    <property type="match status" value="1"/>
</dbReference>
<evidence type="ECO:0000313" key="6">
    <source>
        <dbReference type="Proteomes" id="UP000031599"/>
    </source>
</evidence>
<evidence type="ECO:0000313" key="5">
    <source>
        <dbReference type="EMBL" id="KIG12890.1"/>
    </source>
</evidence>
<keyword evidence="2" id="KW-0547">Nucleotide-binding</keyword>
<dbReference type="InterPro" id="IPR014729">
    <property type="entry name" value="Rossmann-like_a/b/a_fold"/>
</dbReference>
<dbReference type="Pfam" id="PF00582">
    <property type="entry name" value="Usp"/>
    <property type="match status" value="2"/>
</dbReference>
<evidence type="ECO:0000259" key="4">
    <source>
        <dbReference type="Pfam" id="PF00582"/>
    </source>
</evidence>
<dbReference type="Proteomes" id="UP000031599">
    <property type="component" value="Unassembled WGS sequence"/>
</dbReference>
<evidence type="ECO:0000256" key="3">
    <source>
        <dbReference type="ARBA" id="ARBA00022840"/>
    </source>
</evidence>
<name>A0A0C2CTF1_9BACT</name>
<proteinExistence type="inferred from homology"/>
<dbReference type="PANTHER" id="PTHR46268:SF27">
    <property type="entry name" value="UNIVERSAL STRESS PROTEIN RV2623"/>
    <property type="match status" value="1"/>
</dbReference>
<evidence type="ECO:0000256" key="2">
    <source>
        <dbReference type="ARBA" id="ARBA00022741"/>
    </source>
</evidence>
<comment type="caution">
    <text evidence="5">The sequence shown here is derived from an EMBL/GenBank/DDBJ whole genome shotgun (WGS) entry which is preliminary data.</text>
</comment>
<dbReference type="InterPro" id="IPR006015">
    <property type="entry name" value="Universal_stress_UspA"/>
</dbReference>
<dbReference type="PRINTS" id="PR01438">
    <property type="entry name" value="UNVRSLSTRESS"/>
</dbReference>
<accession>A0A0C2CTF1</accession>
<sequence>MVRCAHLSIGRACLGRSLVPPVARGAATEHVPHVASNPLRRRVAAVIPEHVLVTTDGSDSAHRALPAALAAIRASRSSRVTLLRVLTSKHAGPVHALEWAMARAHAEMDLERLAKQLPLEEKATSVVAEGRAAEQILHFIDTDEVDLIVIASHGSDGSRSWRMGSTTRKVISSGPVSLLVVPAEPTFSAFEHVLVPLDCSARAEHVLPLVSRIGQAHDAEITLVHVVPRPDSSSHLPSGPRERALIDELTKSNLARAKSYLEGIGERLTARGLRVGIKLLTDANPARAIERLASTSNSDLVLLCAHGGGCAHGERYGSVARRLLDSLVKPLWLVQDLPAESPRFTPSQSVE</sequence>
<keyword evidence="3" id="KW-0067">ATP-binding</keyword>
<dbReference type="Gene3D" id="3.40.50.12370">
    <property type="match status" value="1"/>
</dbReference>
<feature type="domain" description="UspA" evidence="4">
    <location>
        <begin position="190"/>
        <end position="334"/>
    </location>
</feature>
<dbReference type="AlphaFoldDB" id="A0A0C2CTF1"/>
<evidence type="ECO:0000256" key="1">
    <source>
        <dbReference type="ARBA" id="ARBA00008791"/>
    </source>
</evidence>
<dbReference type="EMBL" id="JMCC02000114">
    <property type="protein sequence ID" value="KIG12890.1"/>
    <property type="molecule type" value="Genomic_DNA"/>
</dbReference>
<protein>
    <submittedName>
        <fullName evidence="5">Universal stress protein</fullName>
    </submittedName>
</protein>
<dbReference type="CDD" id="cd00293">
    <property type="entry name" value="USP-like"/>
    <property type="match status" value="2"/>
</dbReference>
<dbReference type="SUPFAM" id="SSF52402">
    <property type="entry name" value="Adenine nucleotide alpha hydrolases-like"/>
    <property type="match status" value="2"/>
</dbReference>
<reference evidence="5 6" key="1">
    <citation type="submission" date="2014-12" db="EMBL/GenBank/DDBJ databases">
        <title>Genome assembly of Enhygromyxa salina DSM 15201.</title>
        <authorList>
            <person name="Sharma G."/>
            <person name="Subramanian S."/>
        </authorList>
    </citation>
    <scope>NUCLEOTIDE SEQUENCE [LARGE SCALE GENOMIC DNA]</scope>
    <source>
        <strain evidence="5 6">DSM 15201</strain>
    </source>
</reference>
<gene>
    <name evidence="5" type="ORF">DB30_00911</name>
</gene>
<organism evidence="5 6">
    <name type="scientific">Enhygromyxa salina</name>
    <dbReference type="NCBI Taxonomy" id="215803"/>
    <lineage>
        <taxon>Bacteria</taxon>
        <taxon>Pseudomonadati</taxon>
        <taxon>Myxococcota</taxon>
        <taxon>Polyangia</taxon>
        <taxon>Nannocystales</taxon>
        <taxon>Nannocystaceae</taxon>
        <taxon>Enhygromyxa</taxon>
    </lineage>
</organism>